<name>A0A8C0AD29_BOSMU</name>
<dbReference type="AlphaFoldDB" id="A0A8C0AD29"/>
<reference evidence="2" key="1">
    <citation type="submission" date="2019-05" db="EMBL/GenBank/DDBJ databases">
        <authorList>
            <person name="Zhang S."/>
            <person name="Liu J."/>
        </authorList>
    </citation>
    <scope>NUCLEOTIDE SEQUENCE [LARGE SCALE GENOMIC DNA]</scope>
</reference>
<dbReference type="InterPro" id="IPR014752">
    <property type="entry name" value="Arrestin-like_C"/>
</dbReference>
<dbReference type="Proteomes" id="UP000694520">
    <property type="component" value="Chromosome 23"/>
</dbReference>
<accession>A0A8C0AD29</accession>
<dbReference type="Ensembl" id="ENSBGRT00000028777.1">
    <property type="protein sequence ID" value="ENSBGRP00000024942.1"/>
    <property type="gene ID" value="ENSBGRG00000015629.1"/>
</dbReference>
<evidence type="ECO:0000259" key="1">
    <source>
        <dbReference type="Pfam" id="PF02752"/>
    </source>
</evidence>
<dbReference type="Pfam" id="PF02752">
    <property type="entry name" value="Arrestin_C"/>
    <property type="match status" value="1"/>
</dbReference>
<dbReference type="GeneTree" id="ENSGT00940000160523"/>
<protein>
    <recommendedName>
        <fullName evidence="1">Arrestin C-terminal-like domain-containing protein</fullName>
    </recommendedName>
</protein>
<proteinExistence type="predicted"/>
<dbReference type="Gene3D" id="2.60.40.640">
    <property type="match status" value="1"/>
</dbReference>
<evidence type="ECO:0000313" key="2">
    <source>
        <dbReference type="Ensembl" id="ENSBGRP00000024942.1"/>
    </source>
</evidence>
<sequence length="113" mass="12442">NHCTEGKGSCNGESIPVYTEVENCCSRLIDPKVAVFQMQTYLANRKTKTVRLEVANVTGNHITSRSTNSWKGKILRIPPVTPTILNCCSNLLLTSGATGLLHKFVMWSCAPFE</sequence>
<reference evidence="2" key="2">
    <citation type="submission" date="2025-08" db="UniProtKB">
        <authorList>
            <consortium name="Ensembl"/>
        </authorList>
    </citation>
    <scope>IDENTIFICATION</scope>
</reference>
<evidence type="ECO:0000313" key="3">
    <source>
        <dbReference type="Proteomes" id="UP000694520"/>
    </source>
</evidence>
<reference evidence="2" key="3">
    <citation type="submission" date="2025-09" db="UniProtKB">
        <authorList>
            <consortium name="Ensembl"/>
        </authorList>
    </citation>
    <scope>IDENTIFICATION</scope>
</reference>
<organism evidence="2 3">
    <name type="scientific">Bos mutus grunniens</name>
    <name type="common">Wild yak</name>
    <name type="synonym">Bos grunniens</name>
    <dbReference type="NCBI Taxonomy" id="30521"/>
    <lineage>
        <taxon>Eukaryota</taxon>
        <taxon>Metazoa</taxon>
        <taxon>Chordata</taxon>
        <taxon>Craniata</taxon>
        <taxon>Vertebrata</taxon>
        <taxon>Euteleostomi</taxon>
        <taxon>Mammalia</taxon>
        <taxon>Eutheria</taxon>
        <taxon>Laurasiatheria</taxon>
        <taxon>Artiodactyla</taxon>
        <taxon>Ruminantia</taxon>
        <taxon>Pecora</taxon>
        <taxon>Bovidae</taxon>
        <taxon>Bovinae</taxon>
        <taxon>Bos</taxon>
    </lineage>
</organism>
<keyword evidence="3" id="KW-1185">Reference proteome</keyword>
<feature type="domain" description="Arrestin C-terminal-like" evidence="1">
    <location>
        <begin position="7"/>
        <end position="87"/>
    </location>
</feature>
<dbReference type="InterPro" id="IPR011022">
    <property type="entry name" value="Arrestin_C-like"/>
</dbReference>